<protein>
    <submittedName>
        <fullName evidence="1">Uncharacterized protein</fullName>
    </submittedName>
</protein>
<evidence type="ECO:0000313" key="1">
    <source>
        <dbReference type="EMBL" id="EAU83759.2"/>
    </source>
</evidence>
<dbReference type="HOGENOM" id="CLU_855339_0_0_1"/>
<dbReference type="EMBL" id="AACS02000006">
    <property type="protein sequence ID" value="EAU83759.2"/>
    <property type="molecule type" value="Genomic_DNA"/>
</dbReference>
<reference evidence="1 2" key="1">
    <citation type="journal article" date="2010" name="Proc. Natl. Acad. Sci. U.S.A.">
        <title>Insights into evolution of multicellular fungi from the assembled chromosomes of the mushroom Coprinopsis cinerea (Coprinus cinereus).</title>
        <authorList>
            <person name="Stajich J.E."/>
            <person name="Wilke S.K."/>
            <person name="Ahren D."/>
            <person name="Au C.H."/>
            <person name="Birren B.W."/>
            <person name="Borodovsky M."/>
            <person name="Burns C."/>
            <person name="Canback B."/>
            <person name="Casselton L.A."/>
            <person name="Cheng C.K."/>
            <person name="Deng J."/>
            <person name="Dietrich F.S."/>
            <person name="Fargo D.C."/>
            <person name="Farman M.L."/>
            <person name="Gathman A.C."/>
            <person name="Goldberg J."/>
            <person name="Guigo R."/>
            <person name="Hoegger P.J."/>
            <person name="Hooker J.B."/>
            <person name="Huggins A."/>
            <person name="James T.Y."/>
            <person name="Kamada T."/>
            <person name="Kilaru S."/>
            <person name="Kodira C."/>
            <person name="Kues U."/>
            <person name="Kupfer D."/>
            <person name="Kwan H.S."/>
            <person name="Lomsadze A."/>
            <person name="Li W."/>
            <person name="Lilly W.W."/>
            <person name="Ma L.J."/>
            <person name="Mackey A.J."/>
            <person name="Manning G."/>
            <person name="Martin F."/>
            <person name="Muraguchi H."/>
            <person name="Natvig D.O."/>
            <person name="Palmerini H."/>
            <person name="Ramesh M.A."/>
            <person name="Rehmeyer C.J."/>
            <person name="Roe B.A."/>
            <person name="Shenoy N."/>
            <person name="Stanke M."/>
            <person name="Ter-Hovhannisyan V."/>
            <person name="Tunlid A."/>
            <person name="Velagapudi R."/>
            <person name="Vision T.J."/>
            <person name="Zeng Q."/>
            <person name="Zolan M.E."/>
            <person name="Pukkila P.J."/>
        </authorList>
    </citation>
    <scope>NUCLEOTIDE SEQUENCE [LARGE SCALE GENOMIC DNA]</scope>
    <source>
        <strain evidence="2">Okayama-7 / 130 / ATCC MYA-4618 / FGSC 9003</strain>
    </source>
</reference>
<evidence type="ECO:0000313" key="2">
    <source>
        <dbReference type="Proteomes" id="UP000001861"/>
    </source>
</evidence>
<dbReference type="GeneID" id="6014568"/>
<gene>
    <name evidence="1" type="ORF">CC1G_07494</name>
</gene>
<dbReference type="InParanoid" id="A8P116"/>
<dbReference type="KEGG" id="cci:CC1G_07494"/>
<dbReference type="RefSeq" id="XP_001838004.2">
    <property type="nucleotide sequence ID" value="XM_001837952.2"/>
</dbReference>
<dbReference type="Proteomes" id="UP000001861">
    <property type="component" value="Unassembled WGS sequence"/>
</dbReference>
<dbReference type="VEuPathDB" id="FungiDB:CC1G_07494"/>
<keyword evidence="2" id="KW-1185">Reference proteome</keyword>
<sequence>MEELIKDKKERVCQSGFVAAPALSSLYIHHPSRQDFVGGLRALPLANGWRGLTELYFNGWDPYGASEIFSVLVLCASTLRFLDVSMRPPEPSQDPLPAHIPKIAFPNLQHLSITETAGGMGYPPHLHWYMEAMQTPSLASLKFETSCDPIEGPSSLLAFLKANQGNLTKLANVLFEYNFLSPEDLAAVLNILGGPGMGVSSLVMQAADVVYRDMGGPFPYAIFWDSVLEKFNPGPDRPALFTKLRHFACEQWKYGEFGPEDLLEFVKYRVGASSSEHGLASLEMVEVTFVCEETIDVEEELKASTGVSAVQFDLVYGEEQRWGNI</sequence>
<name>A8P116_COPC7</name>
<comment type="caution">
    <text evidence="1">The sequence shown here is derived from an EMBL/GenBank/DDBJ whole genome shotgun (WGS) entry which is preliminary data.</text>
</comment>
<organism evidence="1 2">
    <name type="scientific">Coprinopsis cinerea (strain Okayama-7 / 130 / ATCC MYA-4618 / FGSC 9003)</name>
    <name type="common">Inky cap fungus</name>
    <name type="synonym">Hormographiella aspergillata</name>
    <dbReference type="NCBI Taxonomy" id="240176"/>
    <lineage>
        <taxon>Eukaryota</taxon>
        <taxon>Fungi</taxon>
        <taxon>Dikarya</taxon>
        <taxon>Basidiomycota</taxon>
        <taxon>Agaricomycotina</taxon>
        <taxon>Agaricomycetes</taxon>
        <taxon>Agaricomycetidae</taxon>
        <taxon>Agaricales</taxon>
        <taxon>Agaricineae</taxon>
        <taxon>Psathyrellaceae</taxon>
        <taxon>Coprinopsis</taxon>
    </lineage>
</organism>
<dbReference type="AlphaFoldDB" id="A8P116"/>
<accession>A8P116</accession>
<proteinExistence type="predicted"/>